<feature type="compositionally biased region" description="Polar residues" evidence="3">
    <location>
        <begin position="30"/>
        <end position="50"/>
    </location>
</feature>
<sequence>MKRNSNRRAFLTTTAAGAAAFAGCGAFGDSGQSDTQTPEGDGTATQAPAQTENGTGTPEETGTPTQEFDYTDRGTVLDDFEDLEYWGTIQGDVSAETEDVFRGSQSVRIQNPSGGGAGMYKAYPDGLDLTKNNLSIAVKMEKPSPGKLAMEVIAPARSDHLVCRRYIPDAMNGWMRVDLGYTGLRGDPMLKSVQELRIVVLSDGEPINFVVDDLRKHKKPTDKGRVMLSFSDTYASQYDVAFQELQKRDMSAMVAAVPDRINSDGALTTGQLREMQDAGWDVVSSPHIGTPLPELSEDEQRRTIKQTKEYLRLKGFREGMRFMSIPYGSYNRTTLDLVDEFHEYGFAYGAGPNAIPPVGTSAVSTVSGADLNGAARMINLAAKYNQLTVVNFGNIGKDQSVDKEHFNHLLDIIEDWQSQDKIEVTTPSGLLKLQQS</sequence>
<evidence type="ECO:0000313" key="5">
    <source>
        <dbReference type="EMBL" id="MBV0925432.1"/>
    </source>
</evidence>
<dbReference type="CDD" id="cd10970">
    <property type="entry name" value="CE4_DAC_u1_6s"/>
    <property type="match status" value="1"/>
</dbReference>
<protein>
    <submittedName>
        <fullName evidence="5">Polysaccharide deacetylase family protein</fullName>
    </submittedName>
</protein>
<dbReference type="EMBL" id="JAHQXF010000002">
    <property type="protein sequence ID" value="MBV0925432.1"/>
    <property type="molecule type" value="Genomic_DNA"/>
</dbReference>
<dbReference type="InterPro" id="IPR006311">
    <property type="entry name" value="TAT_signal"/>
</dbReference>
<dbReference type="RefSeq" id="WP_162318258.1">
    <property type="nucleotide sequence ID" value="NZ_JAHQXF010000002.1"/>
</dbReference>
<dbReference type="GO" id="GO:0016810">
    <property type="term" value="F:hydrolase activity, acting on carbon-nitrogen (but not peptide) bonds"/>
    <property type="evidence" value="ECO:0007669"/>
    <property type="project" value="InterPro"/>
</dbReference>
<evidence type="ECO:0000256" key="3">
    <source>
        <dbReference type="SAM" id="MobiDB-lite"/>
    </source>
</evidence>
<dbReference type="GO" id="GO:0005975">
    <property type="term" value="P:carbohydrate metabolic process"/>
    <property type="evidence" value="ECO:0007669"/>
    <property type="project" value="InterPro"/>
</dbReference>
<reference evidence="5 6" key="1">
    <citation type="submission" date="2021-06" db="EMBL/GenBank/DDBJ databases">
        <title>New haloarchaea isolates fom saline soil.</title>
        <authorList>
            <person name="Duran-Viseras A."/>
            <person name="Sanchez-Porro C.S."/>
            <person name="Ventosa A."/>
        </authorList>
    </citation>
    <scope>NUCLEOTIDE SEQUENCE [LARGE SCALE GENOMIC DNA]</scope>
    <source>
        <strain evidence="5 6">JCM 183640</strain>
    </source>
</reference>
<dbReference type="Proteomes" id="UP000766550">
    <property type="component" value="Unassembled WGS sequence"/>
</dbReference>
<dbReference type="Pfam" id="PF01522">
    <property type="entry name" value="Polysacc_deac_1"/>
    <property type="match status" value="1"/>
</dbReference>
<dbReference type="SUPFAM" id="SSF88713">
    <property type="entry name" value="Glycoside hydrolase/deacetylase"/>
    <property type="match status" value="1"/>
</dbReference>
<dbReference type="AlphaFoldDB" id="A0A8J7Y7F0"/>
<dbReference type="OrthoDB" id="248140at2157"/>
<dbReference type="PANTHER" id="PTHR34216">
    <property type="match status" value="1"/>
</dbReference>
<gene>
    <name evidence="5" type="ORF">KTS45_14590</name>
</gene>
<comment type="caution">
    <text evidence="5">The sequence shown here is derived from an EMBL/GenBank/DDBJ whole genome shotgun (WGS) entry which is preliminary data.</text>
</comment>
<evidence type="ECO:0000259" key="4">
    <source>
        <dbReference type="Pfam" id="PF01522"/>
    </source>
</evidence>
<feature type="region of interest" description="Disordered" evidence="3">
    <location>
        <begin position="24"/>
        <end position="70"/>
    </location>
</feature>
<dbReference type="Gene3D" id="3.20.20.370">
    <property type="entry name" value="Glycoside hydrolase/deacetylase"/>
    <property type="match status" value="1"/>
</dbReference>
<name>A0A8J7Y7F0_9EURY</name>
<accession>A0A8J7Y7F0</accession>
<evidence type="ECO:0000313" key="6">
    <source>
        <dbReference type="Proteomes" id="UP000766550"/>
    </source>
</evidence>
<keyword evidence="2" id="KW-0732">Signal</keyword>
<dbReference type="InterPro" id="IPR011330">
    <property type="entry name" value="Glyco_hydro/deAcase_b/a-brl"/>
</dbReference>
<dbReference type="InterPro" id="IPR051398">
    <property type="entry name" value="Polysacch_Deacetylase"/>
</dbReference>
<feature type="compositionally biased region" description="Low complexity" evidence="3">
    <location>
        <begin position="51"/>
        <end position="65"/>
    </location>
</feature>
<feature type="domain" description="NodB homology" evidence="4">
    <location>
        <begin position="218"/>
        <end position="339"/>
    </location>
</feature>
<keyword evidence="6" id="KW-1185">Reference proteome</keyword>
<dbReference type="GO" id="GO:0005576">
    <property type="term" value="C:extracellular region"/>
    <property type="evidence" value="ECO:0007669"/>
    <property type="project" value="UniProtKB-SubCell"/>
</dbReference>
<proteinExistence type="predicted"/>
<evidence type="ECO:0000256" key="2">
    <source>
        <dbReference type="ARBA" id="ARBA00022729"/>
    </source>
</evidence>
<dbReference type="PROSITE" id="PS51318">
    <property type="entry name" value="TAT"/>
    <property type="match status" value="1"/>
</dbReference>
<dbReference type="PROSITE" id="PS51257">
    <property type="entry name" value="PROKAR_LIPOPROTEIN"/>
    <property type="match status" value="1"/>
</dbReference>
<organism evidence="5 6">
    <name type="scientific">Haloarcula limicola</name>
    <dbReference type="NCBI Taxonomy" id="1429915"/>
    <lineage>
        <taxon>Archaea</taxon>
        <taxon>Methanobacteriati</taxon>
        <taxon>Methanobacteriota</taxon>
        <taxon>Stenosarchaea group</taxon>
        <taxon>Halobacteria</taxon>
        <taxon>Halobacteriales</taxon>
        <taxon>Haloarculaceae</taxon>
        <taxon>Haloarcula</taxon>
    </lineage>
</organism>
<dbReference type="InterPro" id="IPR002509">
    <property type="entry name" value="NODB_dom"/>
</dbReference>
<evidence type="ECO:0000256" key="1">
    <source>
        <dbReference type="ARBA" id="ARBA00004613"/>
    </source>
</evidence>
<comment type="subcellular location">
    <subcellularLocation>
        <location evidence="1">Secreted</location>
    </subcellularLocation>
</comment>
<dbReference type="PANTHER" id="PTHR34216:SF3">
    <property type="entry name" value="POLY-BETA-1,6-N-ACETYL-D-GLUCOSAMINE N-DEACETYLASE"/>
    <property type="match status" value="1"/>
</dbReference>